<dbReference type="SUPFAM" id="SSF51055">
    <property type="entry name" value="Carbohydrate binding domain"/>
    <property type="match status" value="1"/>
</dbReference>
<dbReference type="CDD" id="cd12214">
    <property type="entry name" value="ChiA1_BD"/>
    <property type="match status" value="1"/>
</dbReference>
<proteinExistence type="predicted"/>
<reference evidence="8" key="1">
    <citation type="submission" date="2015-08" db="EMBL/GenBank/DDBJ databases">
        <title>Genome sequencing project for genomic taxonomy and phylogenomics of Bacillus-like bacteria.</title>
        <authorList>
            <person name="Liu B."/>
            <person name="Wang J."/>
            <person name="Zhu Y."/>
            <person name="Liu G."/>
            <person name="Chen Q."/>
            <person name="Chen Z."/>
            <person name="Lan J."/>
            <person name="Che J."/>
            <person name="Ge C."/>
            <person name="Shi H."/>
            <person name="Pan Z."/>
            <person name="Liu X."/>
        </authorList>
    </citation>
    <scope>NUCLEOTIDE SEQUENCE [LARGE SCALE GENOMIC DNA]</scope>
    <source>
        <strain evidence="8">FJAT-22460</strain>
    </source>
</reference>
<dbReference type="GO" id="GO:0009986">
    <property type="term" value="C:cell surface"/>
    <property type="evidence" value="ECO:0007669"/>
    <property type="project" value="UniProtKB-SubCell"/>
</dbReference>
<dbReference type="GO" id="GO:0005576">
    <property type="term" value="C:extracellular region"/>
    <property type="evidence" value="ECO:0007669"/>
    <property type="project" value="InterPro"/>
</dbReference>
<evidence type="ECO:0000313" key="8">
    <source>
        <dbReference type="Proteomes" id="UP000036932"/>
    </source>
</evidence>
<evidence type="ECO:0000313" key="7">
    <source>
        <dbReference type="EMBL" id="KOR87699.1"/>
    </source>
</evidence>
<keyword evidence="5" id="KW-0472">Membrane</keyword>
<keyword evidence="5" id="KW-1133">Transmembrane helix</keyword>
<dbReference type="GO" id="GO:0030420">
    <property type="term" value="P:establishment of competence for transformation"/>
    <property type="evidence" value="ECO:0007669"/>
    <property type="project" value="UniProtKB-KW"/>
</dbReference>
<organism evidence="7 8">
    <name type="scientific">Paenibacillus solani</name>
    <dbReference type="NCBI Taxonomy" id="1705565"/>
    <lineage>
        <taxon>Bacteria</taxon>
        <taxon>Bacillati</taxon>
        <taxon>Bacillota</taxon>
        <taxon>Bacilli</taxon>
        <taxon>Bacillales</taxon>
        <taxon>Paenibacillaceae</taxon>
        <taxon>Paenibacillus</taxon>
    </lineage>
</organism>
<dbReference type="Gene3D" id="2.10.10.20">
    <property type="entry name" value="Carbohydrate-binding module superfamily 5/12"/>
    <property type="match status" value="1"/>
</dbReference>
<name>A0A0M1P0Q9_9BACL</name>
<dbReference type="GO" id="GO:0030246">
    <property type="term" value="F:carbohydrate binding"/>
    <property type="evidence" value="ECO:0007669"/>
    <property type="project" value="InterPro"/>
</dbReference>
<dbReference type="GO" id="GO:0004553">
    <property type="term" value="F:hydrolase activity, hydrolyzing O-glycosyl compounds"/>
    <property type="evidence" value="ECO:0007669"/>
    <property type="project" value="InterPro"/>
</dbReference>
<dbReference type="OrthoDB" id="2617985at2"/>
<evidence type="ECO:0000256" key="3">
    <source>
        <dbReference type="ARBA" id="ARBA00023287"/>
    </source>
</evidence>
<dbReference type="EMBL" id="LIUT01000001">
    <property type="protein sequence ID" value="KOR87699.1"/>
    <property type="molecule type" value="Genomic_DNA"/>
</dbReference>
<evidence type="ECO:0000256" key="5">
    <source>
        <dbReference type="SAM" id="Phobius"/>
    </source>
</evidence>
<dbReference type="InterPro" id="IPR012902">
    <property type="entry name" value="N_methyl_site"/>
</dbReference>
<dbReference type="GO" id="GO:0000272">
    <property type="term" value="P:polysaccharide catabolic process"/>
    <property type="evidence" value="ECO:0007669"/>
    <property type="project" value="UniProtKB-KW"/>
</dbReference>
<comment type="caution">
    <text evidence="7">The sequence shown here is derived from an EMBL/GenBank/DDBJ whole genome shotgun (WGS) entry which is preliminary data.</text>
</comment>
<dbReference type="Pfam" id="PF07963">
    <property type="entry name" value="N_methyl"/>
    <property type="match status" value="1"/>
</dbReference>
<gene>
    <name evidence="7" type="ORF">AM231_00125</name>
</gene>
<dbReference type="AlphaFoldDB" id="A0A0M1P0Q9"/>
<keyword evidence="2" id="KW-0378">Hydrolase</keyword>
<keyword evidence="5" id="KW-0812">Transmembrane</keyword>
<evidence type="ECO:0000256" key="2">
    <source>
        <dbReference type="ARBA" id="ARBA00022801"/>
    </source>
</evidence>
<dbReference type="Proteomes" id="UP000036932">
    <property type="component" value="Unassembled WGS sequence"/>
</dbReference>
<keyword evidence="4" id="KW-0119">Carbohydrate metabolism</keyword>
<evidence type="ECO:0000256" key="1">
    <source>
        <dbReference type="ARBA" id="ARBA00004241"/>
    </source>
</evidence>
<dbReference type="Pfam" id="PF02839">
    <property type="entry name" value="CBM_5_12"/>
    <property type="match status" value="1"/>
</dbReference>
<dbReference type="NCBIfam" id="TIGR02532">
    <property type="entry name" value="IV_pilin_GFxxxE"/>
    <property type="match status" value="1"/>
</dbReference>
<feature type="domain" description="Chitin-binding type-3" evidence="6">
    <location>
        <begin position="108"/>
        <end position="139"/>
    </location>
</feature>
<dbReference type="InterPro" id="IPR003610">
    <property type="entry name" value="CBM5/12"/>
</dbReference>
<keyword evidence="4" id="KW-0624">Polysaccharide degradation</keyword>
<keyword evidence="3" id="KW-0178">Competence</keyword>
<feature type="transmembrane region" description="Helical" evidence="5">
    <location>
        <begin position="12"/>
        <end position="33"/>
    </location>
</feature>
<dbReference type="PATRIC" id="fig|1705565.3.peg.1840"/>
<evidence type="ECO:0000259" key="6">
    <source>
        <dbReference type="Pfam" id="PF02839"/>
    </source>
</evidence>
<comment type="subcellular location">
    <subcellularLocation>
        <location evidence="1">Cell surface</location>
    </subcellularLocation>
</comment>
<keyword evidence="8" id="KW-1185">Reference proteome</keyword>
<accession>A0A0M1P0Q9</accession>
<protein>
    <recommendedName>
        <fullName evidence="6">Chitin-binding type-3 domain-containing protein</fullName>
    </recommendedName>
</protein>
<evidence type="ECO:0000256" key="4">
    <source>
        <dbReference type="ARBA" id="ARBA00023326"/>
    </source>
</evidence>
<dbReference type="PROSITE" id="PS00409">
    <property type="entry name" value="PROKAR_NTER_METHYL"/>
    <property type="match status" value="1"/>
</dbReference>
<sequence length="160" mass="17872">MHELRQEKGFTLIEVLAAIVLLSILVTVMVGFLSNGFRSIMNSGERNNKLHVTRGIVEESTDGTYGELKINKSASSTDTITIYGETVDQVIPESKGSVLKVFIPTPEEWKNNINYTLNDQVRYDKKNYKCIQPHTSTLTNHPLGPGDPFGPSTAELWVEF</sequence>
<dbReference type="RefSeq" id="WP_054400770.1">
    <property type="nucleotide sequence ID" value="NZ_LIUT01000001.1"/>
</dbReference>
<dbReference type="InterPro" id="IPR036573">
    <property type="entry name" value="CBM_sf_5/12"/>
</dbReference>